<comment type="caution">
    <text evidence="1">The sequence shown here is derived from an EMBL/GenBank/DDBJ whole genome shotgun (WGS) entry which is preliminary data.</text>
</comment>
<sequence length="327" mass="35610">MKREEHKEEHKESLRASSISIGHSVKTTINSYQDMKGHLSEYYDAFVAHPLSFGVDVETAHEIQNMNSLQAKGLWVLFKKQFKLKLEQLEQHDLAELLNQDLAELLNQDLAEDGVTVASKEALKMILKHPEKVEYHLEPEMILAIQSLNSSQKEDLMKETASLYHIELGESAGHKILAFLKGLWTKLSPVLEKIFGALIEHGIDKLGDAMGTKLPSDISESIKDSISDIGHETVKITTKTVSGLIDDGLNGESALVTLKESVASLSITVVKEVGEAAEHSASGVMGLVGAQLGVSLNPLTASSIDIHENSGSVSTLGSTIVHEDHHG</sequence>
<evidence type="ECO:0000313" key="1">
    <source>
        <dbReference type="EMBL" id="MEA0970459.1"/>
    </source>
</evidence>
<keyword evidence="2" id="KW-1185">Reference proteome</keyword>
<gene>
    <name evidence="1" type="ORF">Megvenef_00424</name>
</gene>
<name>A0ABU5NBB7_9RICK</name>
<dbReference type="RefSeq" id="WP_322776363.1">
    <property type="nucleotide sequence ID" value="NZ_JARJFB010000020.1"/>
</dbReference>
<protein>
    <submittedName>
        <fullName evidence="1">Uncharacterized protein</fullName>
    </submittedName>
</protein>
<reference evidence="1 2" key="1">
    <citation type="submission" date="2023-03" db="EMBL/GenBank/DDBJ databases">
        <title>Host association and intracellularity evolved multiple times independently in the Rickettsiales.</title>
        <authorList>
            <person name="Castelli M."/>
            <person name="Nardi T."/>
            <person name="Gammuto L."/>
            <person name="Bellinzona G."/>
            <person name="Sabaneyeva E."/>
            <person name="Potekhin A."/>
            <person name="Serra V."/>
            <person name="Petroni G."/>
            <person name="Sassera D."/>
        </authorList>
    </citation>
    <scope>NUCLEOTIDE SEQUENCE [LARGE SCALE GENOMIC DNA]</scope>
    <source>
        <strain evidence="1 2">Sr 2-6</strain>
    </source>
</reference>
<proteinExistence type="predicted"/>
<accession>A0ABU5NBB7</accession>
<dbReference type="EMBL" id="JARJFB010000020">
    <property type="protein sequence ID" value="MEA0970459.1"/>
    <property type="molecule type" value="Genomic_DNA"/>
</dbReference>
<evidence type="ECO:0000313" key="2">
    <source>
        <dbReference type="Proteomes" id="UP001291687"/>
    </source>
</evidence>
<dbReference type="Proteomes" id="UP001291687">
    <property type="component" value="Unassembled WGS sequence"/>
</dbReference>
<organism evidence="1 2">
    <name type="scientific">Candidatus Megaera venefica</name>
    <dbReference type="NCBI Taxonomy" id="2055910"/>
    <lineage>
        <taxon>Bacteria</taxon>
        <taxon>Pseudomonadati</taxon>
        <taxon>Pseudomonadota</taxon>
        <taxon>Alphaproteobacteria</taxon>
        <taxon>Rickettsiales</taxon>
        <taxon>Rickettsiaceae</taxon>
        <taxon>Candidatus Megaera</taxon>
    </lineage>
</organism>